<proteinExistence type="predicted"/>
<sequence>MKTSHRCNTSCNMHMSESPNRSCPCPHQHFRAPLIDRSQLKQKEHIALLATPRGYRWNGGFPPNYTGPKPFSLLMPTRKKYQDDQKILEEAEQRYMHQFVSQIFPLMSPEMINRLKRMLVVEFGMTPKKAGAFISKQSNADFPTKSKLVKGIDKNAKSFLLKEFERLLTAKITDYIVSMMGSRRSEETEKIAESLLSHICDITGEKCYLDDPQNDMQRLQVFLAERFAVWLASLMGNANKVMCKEFRKSSIAQEKFIEDKRQKDKELKEKKREEEDRKRDLEIQRIKEEKERQEELEKQRLKEEEEHQKELEKQKLKEEEEHQKELEKQKLKEEEEHQKELEKQKLKEEEESQKEVEEQKLRDEEESQKELEEQKLKEEAEHQKEIEKEKLKEEEERQKKIEEEKREEDEKKEEGKLEGEEVSESAEHEKEEEEKPAVDEEMKDEEEKKDGEEEEVGEEETLAEDEIKVGEEEEVEEEERADEEEKVEDVMKIVEEEKGSEEEKGEDYIKAAEEEEIEEEEKIAKGEQSSEEQISGGGAIGELSLEQLEEEGEEEKVLSDLDAFEETEADISDHEDLEAEKETEVSQVEPLSVVEEWIEETTPVESDKQEGISELMVKELKQSMGDVTPEEEEAIKEVAKKASTLIDQLTEEAKEQLEEIEILPSPPLAFPKKGHTTYFIKKDAEGCFYKVQQIEQKKVCDMTKVARARRVGLLPESICKRPRNEKPIKNYTELKDWAKWAADVVNFAEKWSSWISNTSEEAKKIIDNSEYKAKWDKFKDKAEMHAMELIRNKKYVKQTCKAWKEKLSKVN</sequence>
<protein>
    <submittedName>
        <fullName evidence="2">Uncharacterized protein</fullName>
    </submittedName>
</protein>
<evidence type="ECO:0000256" key="1">
    <source>
        <dbReference type="SAM" id="MobiDB-lite"/>
    </source>
</evidence>
<dbReference type="AlphaFoldDB" id="A0A9P0MNJ3"/>
<reference evidence="2" key="1">
    <citation type="submission" date="2022-01" db="EMBL/GenBank/DDBJ databases">
        <authorList>
            <person name="King R."/>
        </authorList>
    </citation>
    <scope>NUCLEOTIDE SEQUENCE</scope>
</reference>
<feature type="compositionally biased region" description="Acidic residues" evidence="1">
    <location>
        <begin position="471"/>
        <end position="487"/>
    </location>
</feature>
<dbReference type="Proteomes" id="UP001152798">
    <property type="component" value="Chromosome 3"/>
</dbReference>
<evidence type="ECO:0000313" key="3">
    <source>
        <dbReference type="Proteomes" id="UP001152798"/>
    </source>
</evidence>
<feature type="compositionally biased region" description="Acidic residues" evidence="1">
    <location>
        <begin position="452"/>
        <end position="464"/>
    </location>
</feature>
<accession>A0A9P0MNJ3</accession>
<keyword evidence="3" id="KW-1185">Reference proteome</keyword>
<dbReference type="OrthoDB" id="6630380at2759"/>
<gene>
    <name evidence="2" type="ORF">NEZAVI_LOCUS7055</name>
</gene>
<evidence type="ECO:0000313" key="2">
    <source>
        <dbReference type="EMBL" id="CAH1397151.1"/>
    </source>
</evidence>
<feature type="compositionally biased region" description="Basic and acidic residues" evidence="1">
    <location>
        <begin position="488"/>
        <end position="497"/>
    </location>
</feature>
<feature type="compositionally biased region" description="Acidic residues" evidence="1">
    <location>
        <begin position="562"/>
        <end position="581"/>
    </location>
</feature>
<dbReference type="EMBL" id="OV725079">
    <property type="protein sequence ID" value="CAH1397151.1"/>
    <property type="molecule type" value="Genomic_DNA"/>
</dbReference>
<feature type="region of interest" description="Disordered" evidence="1">
    <location>
        <begin position="292"/>
        <end position="593"/>
    </location>
</feature>
<organism evidence="2 3">
    <name type="scientific">Nezara viridula</name>
    <name type="common">Southern green stink bug</name>
    <name type="synonym">Cimex viridulus</name>
    <dbReference type="NCBI Taxonomy" id="85310"/>
    <lineage>
        <taxon>Eukaryota</taxon>
        <taxon>Metazoa</taxon>
        <taxon>Ecdysozoa</taxon>
        <taxon>Arthropoda</taxon>
        <taxon>Hexapoda</taxon>
        <taxon>Insecta</taxon>
        <taxon>Pterygota</taxon>
        <taxon>Neoptera</taxon>
        <taxon>Paraneoptera</taxon>
        <taxon>Hemiptera</taxon>
        <taxon>Heteroptera</taxon>
        <taxon>Panheteroptera</taxon>
        <taxon>Pentatomomorpha</taxon>
        <taxon>Pentatomoidea</taxon>
        <taxon>Pentatomidae</taxon>
        <taxon>Pentatominae</taxon>
        <taxon>Nezara</taxon>
    </lineage>
</organism>
<name>A0A9P0MNJ3_NEZVI</name>
<feature type="compositionally biased region" description="Basic and acidic residues" evidence="1">
    <location>
        <begin position="292"/>
        <end position="451"/>
    </location>
</feature>